<dbReference type="OrthoDB" id="4898680at2759"/>
<dbReference type="SMART" id="SM00906">
    <property type="entry name" value="Fungal_trans"/>
    <property type="match status" value="1"/>
</dbReference>
<reference evidence="6" key="1">
    <citation type="journal article" date="2020" name="Stud. Mycol.">
        <title>101 Dothideomycetes genomes: a test case for predicting lifestyles and emergence of pathogens.</title>
        <authorList>
            <person name="Haridas S."/>
            <person name="Albert R."/>
            <person name="Binder M."/>
            <person name="Bloem J."/>
            <person name="Labutti K."/>
            <person name="Salamov A."/>
            <person name="Andreopoulos B."/>
            <person name="Baker S."/>
            <person name="Barry K."/>
            <person name="Bills G."/>
            <person name="Bluhm B."/>
            <person name="Cannon C."/>
            <person name="Castanera R."/>
            <person name="Culley D."/>
            <person name="Daum C."/>
            <person name="Ezra D."/>
            <person name="Gonzalez J."/>
            <person name="Henrissat B."/>
            <person name="Kuo A."/>
            <person name="Liang C."/>
            <person name="Lipzen A."/>
            <person name="Lutzoni F."/>
            <person name="Magnuson J."/>
            <person name="Mondo S."/>
            <person name="Nolan M."/>
            <person name="Ohm R."/>
            <person name="Pangilinan J."/>
            <person name="Park H.-J."/>
            <person name="Ramirez L."/>
            <person name="Alfaro M."/>
            <person name="Sun H."/>
            <person name="Tritt A."/>
            <person name="Yoshinaga Y."/>
            <person name="Zwiers L.-H."/>
            <person name="Turgeon B."/>
            <person name="Goodwin S."/>
            <person name="Spatafora J."/>
            <person name="Crous P."/>
            <person name="Grigoriev I."/>
        </authorList>
    </citation>
    <scope>NUCLEOTIDE SEQUENCE</scope>
    <source>
        <strain evidence="6">CBS 113389</strain>
    </source>
</reference>
<evidence type="ECO:0000256" key="4">
    <source>
        <dbReference type="SAM" id="MobiDB-lite"/>
    </source>
</evidence>
<dbReference type="SUPFAM" id="SSF57701">
    <property type="entry name" value="Zn2/Cys6 DNA-binding domain"/>
    <property type="match status" value="1"/>
</dbReference>
<dbReference type="PROSITE" id="PS00463">
    <property type="entry name" value="ZN2_CY6_FUNGAL_1"/>
    <property type="match status" value="1"/>
</dbReference>
<comment type="subcellular location">
    <subcellularLocation>
        <location evidence="1">Nucleus</location>
    </subcellularLocation>
</comment>
<dbReference type="Gene3D" id="4.10.240.10">
    <property type="entry name" value="Zn(2)-C6 fungal-type DNA-binding domain"/>
    <property type="match status" value="1"/>
</dbReference>
<keyword evidence="2" id="KW-0479">Metal-binding</keyword>
<dbReference type="GeneID" id="54474833"/>
<accession>A0A6A6PS29</accession>
<evidence type="ECO:0000256" key="3">
    <source>
        <dbReference type="ARBA" id="ARBA00023242"/>
    </source>
</evidence>
<dbReference type="InterPro" id="IPR036864">
    <property type="entry name" value="Zn2-C6_fun-type_DNA-bd_sf"/>
</dbReference>
<protein>
    <recommendedName>
        <fullName evidence="5">Zn(2)-C6 fungal-type domain-containing protein</fullName>
    </recommendedName>
</protein>
<dbReference type="SMART" id="SM00066">
    <property type="entry name" value="GAL4"/>
    <property type="match status" value="1"/>
</dbReference>
<evidence type="ECO:0000313" key="7">
    <source>
        <dbReference type="Proteomes" id="UP000799767"/>
    </source>
</evidence>
<dbReference type="AlphaFoldDB" id="A0A6A6PS29"/>
<dbReference type="Proteomes" id="UP000799767">
    <property type="component" value="Unassembled WGS sequence"/>
</dbReference>
<gene>
    <name evidence="6" type="ORF">BDY17DRAFT_298978</name>
</gene>
<dbReference type="GO" id="GO:0005634">
    <property type="term" value="C:nucleus"/>
    <property type="evidence" value="ECO:0007669"/>
    <property type="project" value="UniProtKB-SubCell"/>
</dbReference>
<name>A0A6A6PS29_9PEZI</name>
<dbReference type="PANTHER" id="PTHR31001:SF40">
    <property type="entry name" value="ZN(II)2CYS6 TRANSCRIPTION FACTOR (EUROFUNG)"/>
    <property type="match status" value="1"/>
</dbReference>
<dbReference type="EMBL" id="MU001636">
    <property type="protein sequence ID" value="KAF2482685.1"/>
    <property type="molecule type" value="Genomic_DNA"/>
</dbReference>
<dbReference type="CDD" id="cd00067">
    <property type="entry name" value="GAL4"/>
    <property type="match status" value="1"/>
</dbReference>
<evidence type="ECO:0000256" key="1">
    <source>
        <dbReference type="ARBA" id="ARBA00004123"/>
    </source>
</evidence>
<dbReference type="PROSITE" id="PS50048">
    <property type="entry name" value="ZN2_CY6_FUNGAL_2"/>
    <property type="match status" value="1"/>
</dbReference>
<dbReference type="CDD" id="cd12148">
    <property type="entry name" value="fungal_TF_MHR"/>
    <property type="match status" value="1"/>
</dbReference>
<keyword evidence="3" id="KW-0539">Nucleus</keyword>
<keyword evidence="7" id="KW-1185">Reference proteome</keyword>
<dbReference type="InterPro" id="IPR007219">
    <property type="entry name" value="XnlR_reg_dom"/>
</dbReference>
<evidence type="ECO:0000256" key="2">
    <source>
        <dbReference type="ARBA" id="ARBA00022723"/>
    </source>
</evidence>
<dbReference type="GO" id="GO:0008270">
    <property type="term" value="F:zinc ion binding"/>
    <property type="evidence" value="ECO:0007669"/>
    <property type="project" value="InterPro"/>
</dbReference>
<dbReference type="Pfam" id="PF04082">
    <property type="entry name" value="Fungal_trans"/>
    <property type="match status" value="1"/>
</dbReference>
<dbReference type="RefSeq" id="XP_033589255.1">
    <property type="nucleotide sequence ID" value="XM_033733831.1"/>
</dbReference>
<feature type="compositionally biased region" description="Low complexity" evidence="4">
    <location>
        <begin position="104"/>
        <end position="114"/>
    </location>
</feature>
<dbReference type="PANTHER" id="PTHR31001">
    <property type="entry name" value="UNCHARACTERIZED TRANSCRIPTIONAL REGULATORY PROTEIN"/>
    <property type="match status" value="1"/>
</dbReference>
<evidence type="ECO:0000313" key="6">
    <source>
        <dbReference type="EMBL" id="KAF2482685.1"/>
    </source>
</evidence>
<dbReference type="GO" id="GO:0006351">
    <property type="term" value="P:DNA-templated transcription"/>
    <property type="evidence" value="ECO:0007669"/>
    <property type="project" value="InterPro"/>
</dbReference>
<evidence type="ECO:0000259" key="5">
    <source>
        <dbReference type="PROSITE" id="PS50048"/>
    </source>
</evidence>
<dbReference type="GO" id="GO:0003677">
    <property type="term" value="F:DNA binding"/>
    <property type="evidence" value="ECO:0007669"/>
    <property type="project" value="InterPro"/>
</dbReference>
<proteinExistence type="predicted"/>
<organism evidence="6 7">
    <name type="scientific">Neohortaea acidophila</name>
    <dbReference type="NCBI Taxonomy" id="245834"/>
    <lineage>
        <taxon>Eukaryota</taxon>
        <taxon>Fungi</taxon>
        <taxon>Dikarya</taxon>
        <taxon>Ascomycota</taxon>
        <taxon>Pezizomycotina</taxon>
        <taxon>Dothideomycetes</taxon>
        <taxon>Dothideomycetidae</taxon>
        <taxon>Mycosphaerellales</taxon>
        <taxon>Teratosphaeriaceae</taxon>
        <taxon>Neohortaea</taxon>
    </lineage>
</organism>
<dbReference type="GO" id="GO:0000981">
    <property type="term" value="F:DNA-binding transcription factor activity, RNA polymerase II-specific"/>
    <property type="evidence" value="ECO:0007669"/>
    <property type="project" value="InterPro"/>
</dbReference>
<dbReference type="Pfam" id="PF00172">
    <property type="entry name" value="Zn_clus"/>
    <property type="match status" value="1"/>
</dbReference>
<sequence length="770" mass="85940">MASGSLEQTSDVSGVTPAYRRNGKLFSCEPCRRGKLRCDHRTPVCGRCARRNKPGQCFYHPAPLTKQRSSPTAPLRPSLQPDLASTSPTDLLPAHDRSPIGLMSPPSSTTPSIPLLDHHSFAALSATSLPHASLLQSPLQPPTAPASVYDDRSLVSSVSYTSPEGSTMSFRDSKAGFLGPTSYNAVFSENAGSIGVIPEADDHSHLPPVAADKIKQGAEVLSLLRDMPIYQEFTQRWFELAEGAVNLQPTFRIWTEELWAEFGTVLQEGKPEELYSLSELVWRNTRKPMNVHGQMTAREWAKAPSGRNLRWEVVGTILNVVGLIAVNLSNWDAIFDSIIEKYVDRITFAERMRKASEFCLCFCYESEVLNDIYISFMFEDLILVSCLKGEAHYTAWQRTGEVCDAIVAMGMHQLTAPDADTPFFLCEIRKRLFASAYGHDKMISTFLGRPPRLSHRYCKIELPLDLADEQLFLEGAELDAALAELDVNGWNTNGVQGRATWSRVWLQNMRIREDILEIALGSGDEDVGAQAEQILYKLEQARSSYPDFMRRTPEQVLEECDATFNTATRVKKGRLAKQVTAIFTLCVHIGIVHTEFLLQRALVNRKRADTRAMIPKSRRMLKLVLLAQSRKDFLRDFQGDITGLMALDGLPAAGVMAIELLKQEQTRMHTPDILPRSETIQDLSVFISALATVSPGEGSYSICNQGRKALKKVLDQILSPMQAPTPGSTEPPYDDISLYFPTANDADFLQWLENFEWDRSVNPGVSHEHQ</sequence>
<feature type="domain" description="Zn(2)-C6 fungal-type" evidence="5">
    <location>
        <begin position="27"/>
        <end position="59"/>
    </location>
</feature>
<dbReference type="InterPro" id="IPR050613">
    <property type="entry name" value="Sec_Metabolite_Reg"/>
</dbReference>
<dbReference type="InterPro" id="IPR001138">
    <property type="entry name" value="Zn2Cys6_DnaBD"/>
</dbReference>
<feature type="region of interest" description="Disordered" evidence="4">
    <location>
        <begin position="59"/>
        <end position="114"/>
    </location>
</feature>